<keyword evidence="5" id="KW-0997">Cell inner membrane</keyword>
<keyword evidence="4" id="KW-1003">Cell membrane</keyword>
<reference evidence="12 13" key="1">
    <citation type="journal article" date="2011" name="J. Bacteriol.">
        <title>Genome sequence of the algicidal bacterium Kordia algicida OT-1.</title>
        <authorList>
            <person name="Lee H.S."/>
            <person name="Kang S.G."/>
            <person name="Kwon K.K."/>
            <person name="Lee J.H."/>
            <person name="Kim S.J."/>
        </authorList>
    </citation>
    <scope>NUCLEOTIDE SEQUENCE [LARGE SCALE GENOMIC DNA]</scope>
    <source>
        <strain evidence="12 13">OT-1</strain>
    </source>
</reference>
<dbReference type="GO" id="GO:0098797">
    <property type="term" value="C:plasma membrane protein complex"/>
    <property type="evidence" value="ECO:0007669"/>
    <property type="project" value="TreeGrafter"/>
</dbReference>
<dbReference type="HOGENOM" id="CLU_065795_2_0_10"/>
<evidence type="ECO:0000313" key="12">
    <source>
        <dbReference type="EMBL" id="EDP94981.1"/>
    </source>
</evidence>
<feature type="chain" id="PRO_5002738065" evidence="10">
    <location>
        <begin position="33"/>
        <end position="172"/>
    </location>
</feature>
<evidence type="ECO:0000256" key="1">
    <source>
        <dbReference type="ARBA" id="ARBA00004383"/>
    </source>
</evidence>
<evidence type="ECO:0000256" key="3">
    <source>
        <dbReference type="ARBA" id="ARBA00022448"/>
    </source>
</evidence>
<evidence type="ECO:0000256" key="5">
    <source>
        <dbReference type="ARBA" id="ARBA00022519"/>
    </source>
</evidence>
<evidence type="ECO:0000256" key="9">
    <source>
        <dbReference type="ARBA" id="ARBA00023136"/>
    </source>
</evidence>
<dbReference type="NCBIfam" id="TIGR01352">
    <property type="entry name" value="tonB_Cterm"/>
    <property type="match status" value="1"/>
</dbReference>
<dbReference type="Gene3D" id="3.30.1150.10">
    <property type="match status" value="1"/>
</dbReference>
<dbReference type="Pfam" id="PF03544">
    <property type="entry name" value="TonB_C"/>
    <property type="match status" value="1"/>
</dbReference>
<keyword evidence="10" id="KW-0732">Signal</keyword>
<feature type="domain" description="TonB C-terminal" evidence="11">
    <location>
        <begin position="94"/>
        <end position="172"/>
    </location>
</feature>
<keyword evidence="7" id="KW-0653">Protein transport</keyword>
<gene>
    <name evidence="12" type="ORF">KAOT1_01559</name>
</gene>
<feature type="signal peptide" evidence="10">
    <location>
        <begin position="1"/>
        <end position="32"/>
    </location>
</feature>
<dbReference type="InterPro" id="IPR051045">
    <property type="entry name" value="TonB-dependent_transducer"/>
</dbReference>
<evidence type="ECO:0000256" key="7">
    <source>
        <dbReference type="ARBA" id="ARBA00022927"/>
    </source>
</evidence>
<dbReference type="EMBL" id="ABIB01000011">
    <property type="protein sequence ID" value="EDP94981.1"/>
    <property type="molecule type" value="Genomic_DNA"/>
</dbReference>
<dbReference type="PANTHER" id="PTHR33446:SF2">
    <property type="entry name" value="PROTEIN TONB"/>
    <property type="match status" value="1"/>
</dbReference>
<evidence type="ECO:0000256" key="2">
    <source>
        <dbReference type="ARBA" id="ARBA00006555"/>
    </source>
</evidence>
<evidence type="ECO:0000256" key="10">
    <source>
        <dbReference type="SAM" id="SignalP"/>
    </source>
</evidence>
<dbReference type="STRING" id="391587.KAOT1_01559"/>
<keyword evidence="9" id="KW-0472">Membrane</keyword>
<organism evidence="12 13">
    <name type="scientific">Kordia algicida OT-1</name>
    <dbReference type="NCBI Taxonomy" id="391587"/>
    <lineage>
        <taxon>Bacteria</taxon>
        <taxon>Pseudomonadati</taxon>
        <taxon>Bacteroidota</taxon>
        <taxon>Flavobacteriia</taxon>
        <taxon>Flavobacteriales</taxon>
        <taxon>Flavobacteriaceae</taxon>
        <taxon>Kordia</taxon>
    </lineage>
</organism>
<sequence length="172" mass="20076">MIAKNKNKNKTKMKKQFIYFVLLLAIPFSMLSQTHIDIEDVEVEEEGSFDPKKAVVPFAVVTEAPRFRKCKKITGKELKECFEKTLDAYISKTLVYPKEYKTEAIETKVYVIFNIDREGKIVKIRTRSKRKDKELFEKEAIRVISNIPKLKPARQKGEKVTVSYSKVIYFSL</sequence>
<evidence type="ECO:0000256" key="4">
    <source>
        <dbReference type="ARBA" id="ARBA00022475"/>
    </source>
</evidence>
<dbReference type="GO" id="GO:0015031">
    <property type="term" value="P:protein transport"/>
    <property type="evidence" value="ECO:0007669"/>
    <property type="project" value="UniProtKB-KW"/>
</dbReference>
<dbReference type="InterPro" id="IPR037682">
    <property type="entry name" value="TonB_C"/>
</dbReference>
<dbReference type="InterPro" id="IPR006260">
    <property type="entry name" value="TonB/TolA_C"/>
</dbReference>
<comment type="caution">
    <text evidence="12">The sequence shown here is derived from an EMBL/GenBank/DDBJ whole genome shotgun (WGS) entry which is preliminary data.</text>
</comment>
<dbReference type="AlphaFoldDB" id="A9E663"/>
<protein>
    <submittedName>
        <fullName evidence="12">TonB protein, putative</fullName>
    </submittedName>
</protein>
<keyword evidence="6" id="KW-0812">Transmembrane</keyword>
<evidence type="ECO:0000256" key="8">
    <source>
        <dbReference type="ARBA" id="ARBA00022989"/>
    </source>
</evidence>
<dbReference type="GO" id="GO:0055085">
    <property type="term" value="P:transmembrane transport"/>
    <property type="evidence" value="ECO:0007669"/>
    <property type="project" value="InterPro"/>
</dbReference>
<dbReference type="SUPFAM" id="SSF74653">
    <property type="entry name" value="TolA/TonB C-terminal domain"/>
    <property type="match status" value="1"/>
</dbReference>
<keyword evidence="8" id="KW-1133">Transmembrane helix</keyword>
<accession>A9E663</accession>
<dbReference type="eggNOG" id="COG0810">
    <property type="taxonomic scope" value="Bacteria"/>
</dbReference>
<proteinExistence type="inferred from homology"/>
<dbReference type="GO" id="GO:0031992">
    <property type="term" value="F:energy transducer activity"/>
    <property type="evidence" value="ECO:0007669"/>
    <property type="project" value="TreeGrafter"/>
</dbReference>
<evidence type="ECO:0000259" key="11">
    <source>
        <dbReference type="Pfam" id="PF03544"/>
    </source>
</evidence>
<keyword evidence="13" id="KW-1185">Reference proteome</keyword>
<evidence type="ECO:0000256" key="6">
    <source>
        <dbReference type="ARBA" id="ARBA00022692"/>
    </source>
</evidence>
<keyword evidence="3" id="KW-0813">Transport</keyword>
<comment type="similarity">
    <text evidence="2">Belongs to the TonB family.</text>
</comment>
<evidence type="ECO:0000313" key="13">
    <source>
        <dbReference type="Proteomes" id="UP000002945"/>
    </source>
</evidence>
<dbReference type="Proteomes" id="UP000002945">
    <property type="component" value="Unassembled WGS sequence"/>
</dbReference>
<name>A9E663_9FLAO</name>
<dbReference type="PANTHER" id="PTHR33446">
    <property type="entry name" value="PROTEIN TONB-RELATED"/>
    <property type="match status" value="1"/>
</dbReference>
<comment type="subcellular location">
    <subcellularLocation>
        <location evidence="1">Cell inner membrane</location>
        <topology evidence="1">Single-pass membrane protein</topology>
        <orientation evidence="1">Periplasmic side</orientation>
    </subcellularLocation>
</comment>